<organism evidence="3 4">
    <name type="scientific">Aspergillus pseudoustus</name>
    <dbReference type="NCBI Taxonomy" id="1810923"/>
    <lineage>
        <taxon>Eukaryota</taxon>
        <taxon>Fungi</taxon>
        <taxon>Dikarya</taxon>
        <taxon>Ascomycota</taxon>
        <taxon>Pezizomycotina</taxon>
        <taxon>Eurotiomycetes</taxon>
        <taxon>Eurotiomycetidae</taxon>
        <taxon>Eurotiales</taxon>
        <taxon>Aspergillaceae</taxon>
        <taxon>Aspergillus</taxon>
        <taxon>Aspergillus subgen. Nidulantes</taxon>
    </lineage>
</organism>
<dbReference type="InterPro" id="IPR029058">
    <property type="entry name" value="AB_hydrolase_fold"/>
</dbReference>
<evidence type="ECO:0000256" key="1">
    <source>
        <dbReference type="ARBA" id="ARBA00022801"/>
    </source>
</evidence>
<comment type="caution">
    <text evidence="3">The sequence shown here is derived from an EMBL/GenBank/DDBJ whole genome shotgun (WGS) entry which is preliminary data.</text>
</comment>
<dbReference type="PANTHER" id="PTHR48081">
    <property type="entry name" value="AB HYDROLASE SUPERFAMILY PROTEIN C4A8.06C"/>
    <property type="match status" value="1"/>
</dbReference>
<protein>
    <submittedName>
        <fullName evidence="3">Alpha/Beta hydrolase protein</fullName>
    </submittedName>
</protein>
<sequence length="311" mass="33619">MTSINYVFKTVKYTTQEVKLTATVYLPHNGSSVKGIALYFHGGGYVVGSRAMLSATHVEALNDAGFVAVSSDYRLAPTISVLDGPVADSVAAYEWAQDELPGLLEKEHGIRVNGKNIVTLGHSCGGGLALLMASHPHPPNAILDIFGFKYLRDPFYRARSNVVTSSDAPSAEFIQKVFDEFPPPTAARPPFGPNGIDLSTPRGAYLVTSVRNGAQFDKIIAEDEYEQVDPEKLLSSPTFPPTFFVQGTADVVVDSKFAGWAYAELQKNGVRSELRLIEGAAHGFDANLKRDDPAFEPIQSGVEFLAQHVGN</sequence>
<dbReference type="GO" id="GO:0016787">
    <property type="term" value="F:hydrolase activity"/>
    <property type="evidence" value="ECO:0007669"/>
    <property type="project" value="UniProtKB-KW"/>
</dbReference>
<dbReference type="SUPFAM" id="SSF53474">
    <property type="entry name" value="alpha/beta-Hydrolases"/>
    <property type="match status" value="1"/>
</dbReference>
<name>A0ABR4KC44_9EURO</name>
<accession>A0ABR4KC44</accession>
<dbReference type="Gene3D" id="3.40.50.1820">
    <property type="entry name" value="alpha/beta hydrolase"/>
    <property type="match status" value="1"/>
</dbReference>
<proteinExistence type="predicted"/>
<gene>
    <name evidence="3" type="ORF">BJY01DRAFT_245793</name>
</gene>
<keyword evidence="1 3" id="KW-0378">Hydrolase</keyword>
<keyword evidence="4" id="KW-1185">Reference proteome</keyword>
<dbReference type="EMBL" id="JBFXLU010000041">
    <property type="protein sequence ID" value="KAL2849856.1"/>
    <property type="molecule type" value="Genomic_DNA"/>
</dbReference>
<evidence type="ECO:0000313" key="4">
    <source>
        <dbReference type="Proteomes" id="UP001610446"/>
    </source>
</evidence>
<dbReference type="Proteomes" id="UP001610446">
    <property type="component" value="Unassembled WGS sequence"/>
</dbReference>
<evidence type="ECO:0000313" key="3">
    <source>
        <dbReference type="EMBL" id="KAL2849856.1"/>
    </source>
</evidence>
<dbReference type="InterPro" id="IPR050300">
    <property type="entry name" value="GDXG_lipolytic_enzyme"/>
</dbReference>
<feature type="domain" description="Alpha/beta hydrolase fold-3" evidence="2">
    <location>
        <begin position="38"/>
        <end position="133"/>
    </location>
</feature>
<reference evidence="3 4" key="1">
    <citation type="submission" date="2024-07" db="EMBL/GenBank/DDBJ databases">
        <title>Section-level genome sequencing and comparative genomics of Aspergillus sections Usti and Cavernicolus.</title>
        <authorList>
            <consortium name="Lawrence Berkeley National Laboratory"/>
            <person name="Nybo J.L."/>
            <person name="Vesth T.C."/>
            <person name="Theobald S."/>
            <person name="Frisvad J.C."/>
            <person name="Larsen T.O."/>
            <person name="Kjaerboelling I."/>
            <person name="Rothschild-Mancinelli K."/>
            <person name="Lyhne E.K."/>
            <person name="Kogle M.E."/>
            <person name="Barry K."/>
            <person name="Clum A."/>
            <person name="Na H."/>
            <person name="Ledsgaard L."/>
            <person name="Lin J."/>
            <person name="Lipzen A."/>
            <person name="Kuo A."/>
            <person name="Riley R."/>
            <person name="Mondo S."/>
            <person name="Labutti K."/>
            <person name="Haridas S."/>
            <person name="Pangalinan J."/>
            <person name="Salamov A.A."/>
            <person name="Simmons B.A."/>
            <person name="Magnuson J.K."/>
            <person name="Chen J."/>
            <person name="Drula E."/>
            <person name="Henrissat B."/>
            <person name="Wiebenga A."/>
            <person name="Lubbers R.J."/>
            <person name="Gomes A.C."/>
            <person name="Makela M.R."/>
            <person name="Stajich J."/>
            <person name="Grigoriev I.V."/>
            <person name="Mortensen U.H."/>
            <person name="De Vries R.P."/>
            <person name="Baker S.E."/>
            <person name="Andersen M.R."/>
        </authorList>
    </citation>
    <scope>NUCLEOTIDE SEQUENCE [LARGE SCALE GENOMIC DNA]</scope>
    <source>
        <strain evidence="3 4">CBS 123904</strain>
    </source>
</reference>
<evidence type="ECO:0000259" key="2">
    <source>
        <dbReference type="Pfam" id="PF07859"/>
    </source>
</evidence>
<dbReference type="Pfam" id="PF07859">
    <property type="entry name" value="Abhydrolase_3"/>
    <property type="match status" value="1"/>
</dbReference>
<dbReference type="InterPro" id="IPR013094">
    <property type="entry name" value="AB_hydrolase_3"/>
</dbReference>